<dbReference type="InParanoid" id="A0A395JSM6"/>
<dbReference type="GO" id="GO:0010181">
    <property type="term" value="F:FMN binding"/>
    <property type="evidence" value="ECO:0007669"/>
    <property type="project" value="InterPro"/>
</dbReference>
<dbReference type="AlphaFoldDB" id="A0A395JSM6"/>
<comment type="similarity">
    <text evidence="4">Belongs to the flavoredoxin family.</text>
</comment>
<dbReference type="PANTHER" id="PTHR33798:SF5">
    <property type="entry name" value="FLAVIN REDUCTASE LIKE DOMAIN-CONTAINING PROTEIN"/>
    <property type="match status" value="1"/>
</dbReference>
<dbReference type="EMBL" id="QNRT01000001">
    <property type="protein sequence ID" value="RBP53352.1"/>
    <property type="molecule type" value="Genomic_DNA"/>
</dbReference>
<evidence type="ECO:0000256" key="1">
    <source>
        <dbReference type="ARBA" id="ARBA00001917"/>
    </source>
</evidence>
<dbReference type="InterPro" id="IPR012349">
    <property type="entry name" value="Split_barrel_FMN-bd"/>
</dbReference>
<accession>A0A395JSM6</accession>
<gene>
    <name evidence="6" type="ORF">DFR28_101738</name>
</gene>
<evidence type="ECO:0000256" key="2">
    <source>
        <dbReference type="ARBA" id="ARBA00022630"/>
    </source>
</evidence>
<evidence type="ECO:0000313" key="6">
    <source>
        <dbReference type="EMBL" id="RBP53352.1"/>
    </source>
</evidence>
<dbReference type="OrthoDB" id="9794638at2"/>
<evidence type="ECO:0000313" key="7">
    <source>
        <dbReference type="Proteomes" id="UP000253083"/>
    </source>
</evidence>
<comment type="caution">
    <text evidence="6">The sequence shown here is derived from an EMBL/GenBank/DDBJ whole genome shotgun (WGS) entry which is preliminary data.</text>
</comment>
<reference evidence="6 7" key="1">
    <citation type="submission" date="2018-06" db="EMBL/GenBank/DDBJ databases">
        <title>Genomic Encyclopedia of Type Strains, Phase IV (KMG-IV): sequencing the most valuable type-strain genomes for metagenomic binning, comparative biology and taxonomic classification.</title>
        <authorList>
            <person name="Goeker M."/>
        </authorList>
    </citation>
    <scope>NUCLEOTIDE SEQUENCE [LARGE SCALE GENOMIC DNA]</scope>
    <source>
        <strain evidence="6 7">DSM 24032</strain>
    </source>
</reference>
<dbReference type="RefSeq" id="WP_113952933.1">
    <property type="nucleotide sequence ID" value="NZ_QNRT01000001.1"/>
</dbReference>
<proteinExistence type="inferred from homology"/>
<dbReference type="SMART" id="SM00903">
    <property type="entry name" value="Flavin_Reduct"/>
    <property type="match status" value="1"/>
</dbReference>
<name>A0A395JSM6_9GAMM</name>
<organism evidence="6 7">
    <name type="scientific">Arenicella xantha</name>
    <dbReference type="NCBI Taxonomy" id="644221"/>
    <lineage>
        <taxon>Bacteria</taxon>
        <taxon>Pseudomonadati</taxon>
        <taxon>Pseudomonadota</taxon>
        <taxon>Gammaproteobacteria</taxon>
        <taxon>Arenicellales</taxon>
        <taxon>Arenicellaceae</taxon>
        <taxon>Arenicella</taxon>
    </lineage>
</organism>
<sequence length="199" mass="21911">MLILPEAIDASQMYKLLIGAVTPRPIAWVSSMSQSGQVNLAPFSFFTVASANPPVLCFNPLYRGAREEKDTLANIREQNEFVVNTVSYRDLEVMNLSCHDLPPGHNEFEYANVASEASSKVAPPRVANSVASFECRLNQIVDLGDQALSGHLVLGDVVAVHVQDSAIEDYRIDSDQLDAIGRMAGTDYTLTRERVQLKR</sequence>
<keyword evidence="7" id="KW-1185">Reference proteome</keyword>
<dbReference type="GO" id="GO:0016646">
    <property type="term" value="F:oxidoreductase activity, acting on the CH-NH group of donors, NAD or NADP as acceptor"/>
    <property type="evidence" value="ECO:0007669"/>
    <property type="project" value="UniProtKB-ARBA"/>
</dbReference>
<keyword evidence="2" id="KW-0285">Flavoprotein</keyword>
<dbReference type="PANTHER" id="PTHR33798">
    <property type="entry name" value="FLAVOPROTEIN OXYGENASE"/>
    <property type="match status" value="1"/>
</dbReference>
<feature type="domain" description="Flavin reductase like" evidence="5">
    <location>
        <begin position="19"/>
        <end position="169"/>
    </location>
</feature>
<comment type="cofactor">
    <cofactor evidence="1">
        <name>FMN</name>
        <dbReference type="ChEBI" id="CHEBI:58210"/>
    </cofactor>
</comment>
<dbReference type="SUPFAM" id="SSF50475">
    <property type="entry name" value="FMN-binding split barrel"/>
    <property type="match status" value="1"/>
</dbReference>
<evidence type="ECO:0000256" key="4">
    <source>
        <dbReference type="ARBA" id="ARBA00038054"/>
    </source>
</evidence>
<keyword evidence="3" id="KW-0288">FMN</keyword>
<dbReference type="InterPro" id="IPR002563">
    <property type="entry name" value="Flavin_Rdtase-like_dom"/>
</dbReference>
<dbReference type="Proteomes" id="UP000253083">
    <property type="component" value="Unassembled WGS sequence"/>
</dbReference>
<evidence type="ECO:0000256" key="3">
    <source>
        <dbReference type="ARBA" id="ARBA00022643"/>
    </source>
</evidence>
<dbReference type="Pfam" id="PF01613">
    <property type="entry name" value="Flavin_Reduct"/>
    <property type="match status" value="1"/>
</dbReference>
<protein>
    <submittedName>
        <fullName evidence="6">Flavin reductase (DIM6/NTAB) family NADH-FMN oxidoreductase RutF</fullName>
    </submittedName>
</protein>
<evidence type="ECO:0000259" key="5">
    <source>
        <dbReference type="SMART" id="SM00903"/>
    </source>
</evidence>
<dbReference type="Gene3D" id="2.30.110.10">
    <property type="entry name" value="Electron Transport, Fmn-binding Protein, Chain A"/>
    <property type="match status" value="1"/>
</dbReference>